<keyword evidence="1" id="KW-0812">Transmembrane</keyword>
<keyword evidence="1" id="KW-0472">Membrane</keyword>
<keyword evidence="1" id="KW-1133">Transmembrane helix</keyword>
<dbReference type="RefSeq" id="WP_078808674.1">
    <property type="nucleotide sequence ID" value="NZ_FUWM01000003.1"/>
</dbReference>
<dbReference type="SUPFAM" id="SSF55486">
    <property type="entry name" value="Metalloproteases ('zincins'), catalytic domain"/>
    <property type="match status" value="1"/>
</dbReference>
<dbReference type="OrthoDB" id="9784298at2"/>
<name>A0A1T4JLI4_9FIRM</name>
<evidence type="ECO:0000256" key="1">
    <source>
        <dbReference type="SAM" id="Phobius"/>
    </source>
</evidence>
<dbReference type="EMBL" id="FUWM01000003">
    <property type="protein sequence ID" value="SJZ30917.1"/>
    <property type="molecule type" value="Genomic_DNA"/>
</dbReference>
<dbReference type="AlphaFoldDB" id="A0A1T4JLI4"/>
<evidence type="ECO:0000313" key="3">
    <source>
        <dbReference type="Proteomes" id="UP000190625"/>
    </source>
</evidence>
<organism evidence="2 3">
    <name type="scientific">Selenihalanaerobacter shriftii</name>
    <dbReference type="NCBI Taxonomy" id="142842"/>
    <lineage>
        <taxon>Bacteria</taxon>
        <taxon>Bacillati</taxon>
        <taxon>Bacillota</taxon>
        <taxon>Clostridia</taxon>
        <taxon>Halanaerobiales</taxon>
        <taxon>Halobacteroidaceae</taxon>
        <taxon>Selenihalanaerobacter</taxon>
    </lineage>
</organism>
<gene>
    <name evidence="2" type="ORF">SAMN02745118_00139</name>
</gene>
<evidence type="ECO:0008006" key="4">
    <source>
        <dbReference type="Google" id="ProtNLM"/>
    </source>
</evidence>
<dbReference type="PANTHER" id="PTHR36434">
    <property type="entry name" value="MEMBRANE PROTEASE YUGP-RELATED"/>
    <property type="match status" value="1"/>
</dbReference>
<feature type="transmembrane region" description="Helical" evidence="1">
    <location>
        <begin position="150"/>
        <end position="170"/>
    </location>
</feature>
<dbReference type="Pfam" id="PF04298">
    <property type="entry name" value="Zn_peptidase_2"/>
    <property type="match status" value="1"/>
</dbReference>
<proteinExistence type="predicted"/>
<feature type="transmembrane region" description="Helical" evidence="1">
    <location>
        <begin position="122"/>
        <end position="144"/>
    </location>
</feature>
<protein>
    <recommendedName>
        <fullName evidence="4">Neutral zinc metallopeptidase</fullName>
    </recommendedName>
</protein>
<accession>A0A1T4JLI4</accession>
<dbReference type="PANTHER" id="PTHR36434:SF1">
    <property type="entry name" value="MEMBRANE PROTEASE YUGP-RELATED"/>
    <property type="match status" value="1"/>
</dbReference>
<keyword evidence="3" id="KW-1185">Reference proteome</keyword>
<feature type="transmembrane region" description="Helical" evidence="1">
    <location>
        <begin position="6"/>
        <end position="25"/>
    </location>
</feature>
<feature type="transmembrane region" description="Helical" evidence="1">
    <location>
        <begin position="204"/>
        <end position="228"/>
    </location>
</feature>
<sequence length="231" mass="25325">MFFPFYDPTMIIVIPFVLFTFYAQFKVKSTFNKYLDVSANKGYTGAEISKDILKRKGLEDVRVEQTSGKLNDHYDPKSKTVRLSSEVYQGRSIASLGVAAHETGHAIQHAVAYTPLTIRHSLFPAANFGSQLGLPIAVFGFIFFKSALLVKLGIILFGAAVLFQIVTLPVEFNASSRAIRLLKTGGYLASDELKPTKKVLKAAALTYVAAALVSVAHLLRLIMMAGMLDDD</sequence>
<dbReference type="STRING" id="142842.SAMN02745118_00139"/>
<dbReference type="Proteomes" id="UP000190625">
    <property type="component" value="Unassembled WGS sequence"/>
</dbReference>
<reference evidence="3" key="1">
    <citation type="submission" date="2017-02" db="EMBL/GenBank/DDBJ databases">
        <authorList>
            <person name="Varghese N."/>
            <person name="Submissions S."/>
        </authorList>
    </citation>
    <scope>NUCLEOTIDE SEQUENCE [LARGE SCALE GENOMIC DNA]</scope>
    <source>
        <strain evidence="3">ATCC BAA-73</strain>
    </source>
</reference>
<evidence type="ECO:0000313" key="2">
    <source>
        <dbReference type="EMBL" id="SJZ30917.1"/>
    </source>
</evidence>
<dbReference type="InterPro" id="IPR007395">
    <property type="entry name" value="Zn_peptidase_2"/>
</dbReference>